<evidence type="ECO:0000256" key="10">
    <source>
        <dbReference type="ARBA" id="ARBA00022932"/>
    </source>
</evidence>
<evidence type="ECO:0000256" key="2">
    <source>
        <dbReference type="ARBA" id="ARBA00007391"/>
    </source>
</evidence>
<evidence type="ECO:0000256" key="9">
    <source>
        <dbReference type="ARBA" id="ARBA00022763"/>
    </source>
</evidence>
<evidence type="ECO:0000256" key="5">
    <source>
        <dbReference type="ARBA" id="ARBA00022490"/>
    </source>
</evidence>
<dbReference type="EC" id="2.7.7.7" evidence="3"/>
<organism evidence="15">
    <name type="scientific">freshwater sediment metagenome</name>
    <dbReference type="NCBI Taxonomy" id="556182"/>
    <lineage>
        <taxon>unclassified sequences</taxon>
        <taxon>metagenomes</taxon>
        <taxon>ecological metagenomes</taxon>
    </lineage>
</organism>
<dbReference type="GO" id="GO:0003887">
    <property type="term" value="F:DNA-directed DNA polymerase activity"/>
    <property type="evidence" value="ECO:0007669"/>
    <property type="project" value="UniProtKB-KW"/>
</dbReference>
<dbReference type="NCBIfam" id="TIGR00594">
    <property type="entry name" value="polc"/>
    <property type="match status" value="1"/>
</dbReference>
<dbReference type="GO" id="GO:0006260">
    <property type="term" value="P:DNA replication"/>
    <property type="evidence" value="ECO:0007669"/>
    <property type="project" value="UniProtKB-KW"/>
</dbReference>
<dbReference type="PANTHER" id="PTHR32294:SF4">
    <property type="entry name" value="ERROR-PRONE DNA POLYMERASE"/>
    <property type="match status" value="1"/>
</dbReference>
<dbReference type="PANTHER" id="PTHR32294">
    <property type="entry name" value="DNA POLYMERASE III SUBUNIT ALPHA"/>
    <property type="match status" value="1"/>
</dbReference>
<comment type="subcellular location">
    <subcellularLocation>
        <location evidence="1">Cytoplasm</location>
    </subcellularLocation>
</comment>
<sequence>MPAPRYAELAATTNFSFLRGASHPEEMAAAALALGHCGIGIADRNSLAGVVRAFSYLRAHGEDAGAFRLAVGARLVFRDGTPDILCYPKDRAAYGRLCRLLTRGNMRTYKGDCALVLQDLLDFGEGQHVVVMENGAPPSALLDALKGRVWLAATALYGPRPRARLLGRIALAEQLALPLVAINDAHMHVPERRPLADAMTCIREKTTLTEAGFLLAANTERHLKSAEEMARLFREAPQAVEESARFIEALDFRLTDLAYEYPDELREGFSSEQEALVALSREGAQARYPDGVPDHVAATLERELTLVAELKYAAYFLTVHDIMRFARSKGILAQGRGSAANSVICFCLGVTEVDPTKHDLLFERFVSAARNEPPDIDVDFEHERREEVIQYIYARFGRERAGLAAAVTTYRGKSAIREIGKAFGLSNDLLGRLTSAAFGRGGDPLTRGEDIARLGLDASEPRFARALALAEEIEGFPRHLTQHSGGFVITRDRLDEVVPVAPAAMEGRSTIEWDKDDLDALGLLKIDVLALGMLTCLRKGLDLLAQHYGVVHRLSSIPAEDPRVYAMISRADTVGVFQIESRAQMSMLPRLKPACFYDLVIEVAIVRPGPIQGDMVHPYLRRRMGKEPVSYPSKELEQVLGKTYGVPLFQEQAMRIAIVAAGFTPSEADQLRRAMATFKRAGLIGGFRDKMISGMTAKGYAREFAERCFSQIEGFGTYGFPESHAASFALLVYASSWLKCRYPDVFACALLNSQPMGFYAPAQIVRDAKEHGIETRPVDINASEWDSTLEADQAPSQPSRPDPTRRASRATLPAGGRDENAQMAIPPQPLLQPRLSGLAGKPAEGGVGWGPLKSRRDIHPRHADMAGDIVGDHAIRLGFRQIKGVGEEDMRRLVARRGKGYDSVRDVWLRAELSPATLMRLAEADAFASLGLSRRDALWAAAGLNRAGDRDDLPLLRDLSFSPLEPDAHLPPMPPGEEIVEDYRFLSLSLKGHPVAFLRRRMEARGALPCAALAEFPDGAGRRLMVAGLVLLRQRPGTAKGVVFMTIEDETGQANIIFWPKLLERQRAEIIGSRLVAVTGRLQKEAGVIHVVAERVDDLSADLRLLETMRAAKGDAMPKARNFH</sequence>
<dbReference type="CDD" id="cd07434">
    <property type="entry name" value="PHP_PolIIIA_DnaE2"/>
    <property type="match status" value="1"/>
</dbReference>
<dbReference type="InterPro" id="IPR004365">
    <property type="entry name" value="NA-bd_OB_tRNA"/>
</dbReference>
<dbReference type="HAMAP" id="MF_01902">
    <property type="entry name" value="DNApol_error_prone"/>
    <property type="match status" value="1"/>
</dbReference>
<dbReference type="AlphaFoldDB" id="A0AA48M2R3"/>
<feature type="region of interest" description="Disordered" evidence="13">
    <location>
        <begin position="788"/>
        <end position="822"/>
    </location>
</feature>
<accession>A0AA48M2R3</accession>
<evidence type="ECO:0000256" key="11">
    <source>
        <dbReference type="ARBA" id="ARBA00023204"/>
    </source>
</evidence>
<dbReference type="EMBL" id="OY288114">
    <property type="protein sequence ID" value="CAJ0862489.1"/>
    <property type="molecule type" value="Genomic_DNA"/>
</dbReference>
<dbReference type="GO" id="GO:0006281">
    <property type="term" value="P:DNA repair"/>
    <property type="evidence" value="ECO:0007669"/>
    <property type="project" value="UniProtKB-KW"/>
</dbReference>
<keyword evidence="10" id="KW-0239">DNA-directed DNA polymerase</keyword>
<keyword evidence="5" id="KW-0963">Cytoplasm</keyword>
<keyword evidence="9" id="KW-0227">DNA damage</keyword>
<dbReference type="InterPro" id="IPR011708">
    <property type="entry name" value="DNA_pol3_alpha_NTPase_dom"/>
</dbReference>
<dbReference type="InterPro" id="IPR003141">
    <property type="entry name" value="Pol/His_phosphatase_N"/>
</dbReference>
<dbReference type="Pfam" id="PF01336">
    <property type="entry name" value="tRNA_anti-codon"/>
    <property type="match status" value="1"/>
</dbReference>
<feature type="domain" description="Polymerase/histidinol phosphatase N-terminal" evidence="14">
    <location>
        <begin position="7"/>
        <end position="79"/>
    </location>
</feature>
<evidence type="ECO:0000256" key="13">
    <source>
        <dbReference type="SAM" id="MobiDB-lite"/>
    </source>
</evidence>
<dbReference type="Pfam" id="PF17657">
    <property type="entry name" value="DNA_pol3_finger"/>
    <property type="match status" value="1"/>
</dbReference>
<dbReference type="GO" id="GO:0005737">
    <property type="term" value="C:cytoplasm"/>
    <property type="evidence" value="ECO:0007669"/>
    <property type="project" value="UniProtKB-SubCell"/>
</dbReference>
<dbReference type="CDD" id="cd04485">
    <property type="entry name" value="DnaE_OBF"/>
    <property type="match status" value="1"/>
</dbReference>
<dbReference type="GO" id="GO:0003676">
    <property type="term" value="F:nucleic acid binding"/>
    <property type="evidence" value="ECO:0007669"/>
    <property type="project" value="InterPro"/>
</dbReference>
<dbReference type="GO" id="GO:0008408">
    <property type="term" value="F:3'-5' exonuclease activity"/>
    <property type="evidence" value="ECO:0007669"/>
    <property type="project" value="InterPro"/>
</dbReference>
<evidence type="ECO:0000259" key="14">
    <source>
        <dbReference type="SMART" id="SM00481"/>
    </source>
</evidence>
<gene>
    <name evidence="15" type="primary">dnaE</name>
    <name evidence="15" type="ORF">AMST5_01494</name>
</gene>
<evidence type="ECO:0000256" key="1">
    <source>
        <dbReference type="ARBA" id="ARBA00004496"/>
    </source>
</evidence>
<proteinExistence type="inferred from homology"/>
<dbReference type="Pfam" id="PF07733">
    <property type="entry name" value="DNA_pol3_alpha"/>
    <property type="match status" value="1"/>
</dbReference>
<comment type="similarity">
    <text evidence="2">Belongs to the DNA polymerase type-C family. DnaE2 subfamily.</text>
</comment>
<dbReference type="NCBIfam" id="NF004225">
    <property type="entry name" value="PRK05672.1"/>
    <property type="match status" value="1"/>
</dbReference>
<evidence type="ECO:0000256" key="8">
    <source>
        <dbReference type="ARBA" id="ARBA00022705"/>
    </source>
</evidence>
<evidence type="ECO:0000256" key="6">
    <source>
        <dbReference type="ARBA" id="ARBA00022679"/>
    </source>
</evidence>
<reference evidence="15" key="1">
    <citation type="submission" date="2023-07" db="EMBL/GenBank/DDBJ databases">
        <authorList>
            <person name="Pelsma A.J. K."/>
        </authorList>
    </citation>
    <scope>NUCLEOTIDE SEQUENCE</scope>
</reference>
<evidence type="ECO:0000256" key="7">
    <source>
        <dbReference type="ARBA" id="ARBA00022695"/>
    </source>
</evidence>
<keyword evidence="8" id="KW-0235">DNA replication</keyword>
<dbReference type="InterPro" id="IPR004805">
    <property type="entry name" value="DnaE2/DnaE/PolC"/>
</dbReference>
<keyword evidence="6 15" id="KW-0808">Transferase</keyword>
<keyword evidence="11" id="KW-0234">DNA repair</keyword>
<dbReference type="InterPro" id="IPR029460">
    <property type="entry name" value="DNAPol_HHH"/>
</dbReference>
<evidence type="ECO:0000313" key="15">
    <source>
        <dbReference type="EMBL" id="CAJ0862489.1"/>
    </source>
</evidence>
<dbReference type="SMART" id="SM00481">
    <property type="entry name" value="POLIIIAc"/>
    <property type="match status" value="1"/>
</dbReference>
<keyword evidence="7 15" id="KW-0548">Nucleotidyltransferase</keyword>
<evidence type="ECO:0000256" key="12">
    <source>
        <dbReference type="ARBA" id="ARBA00049244"/>
    </source>
</evidence>
<protein>
    <recommendedName>
        <fullName evidence="4">Error-prone DNA polymerase</fullName>
        <ecNumber evidence="3">2.7.7.7</ecNumber>
    </recommendedName>
</protein>
<dbReference type="InterPro" id="IPR040982">
    <property type="entry name" value="DNA_pol3_finger"/>
</dbReference>
<evidence type="ECO:0000256" key="4">
    <source>
        <dbReference type="ARBA" id="ARBA00017273"/>
    </source>
</evidence>
<dbReference type="InterPro" id="IPR023073">
    <property type="entry name" value="DnaE2"/>
</dbReference>
<dbReference type="Pfam" id="PF14579">
    <property type="entry name" value="HHH_6"/>
    <property type="match status" value="1"/>
</dbReference>
<dbReference type="Gene3D" id="3.20.20.140">
    <property type="entry name" value="Metal-dependent hydrolases"/>
    <property type="match status" value="1"/>
</dbReference>
<comment type="catalytic activity">
    <reaction evidence="12">
        <text>DNA(n) + a 2'-deoxyribonucleoside 5'-triphosphate = DNA(n+1) + diphosphate</text>
        <dbReference type="Rhea" id="RHEA:22508"/>
        <dbReference type="Rhea" id="RHEA-COMP:17339"/>
        <dbReference type="Rhea" id="RHEA-COMP:17340"/>
        <dbReference type="ChEBI" id="CHEBI:33019"/>
        <dbReference type="ChEBI" id="CHEBI:61560"/>
        <dbReference type="ChEBI" id="CHEBI:173112"/>
        <dbReference type="EC" id="2.7.7.7"/>
    </reaction>
</comment>
<name>A0AA48M2R3_9ZZZZ</name>
<evidence type="ECO:0000256" key="3">
    <source>
        <dbReference type="ARBA" id="ARBA00012417"/>
    </source>
</evidence>